<dbReference type="GO" id="GO:0032259">
    <property type="term" value="P:methylation"/>
    <property type="evidence" value="ECO:0007669"/>
    <property type="project" value="UniProtKB-KW"/>
</dbReference>
<dbReference type="InterPro" id="IPR029063">
    <property type="entry name" value="SAM-dependent_MTases_sf"/>
</dbReference>
<dbReference type="GO" id="GO:0008168">
    <property type="term" value="F:methyltransferase activity"/>
    <property type="evidence" value="ECO:0007669"/>
    <property type="project" value="UniProtKB-KW"/>
</dbReference>
<gene>
    <name evidence="2" type="ORF">K435DRAFT_677631</name>
</gene>
<evidence type="ECO:0000313" key="3">
    <source>
        <dbReference type="Proteomes" id="UP000297245"/>
    </source>
</evidence>
<protein>
    <submittedName>
        <fullName evidence="2">S-adenosyl-L-methionine-dependent methyltransferase</fullName>
    </submittedName>
</protein>
<dbReference type="PANTHER" id="PTHR43591">
    <property type="entry name" value="METHYLTRANSFERASE"/>
    <property type="match status" value="1"/>
</dbReference>
<dbReference type="OrthoDB" id="2013972at2759"/>
<name>A0A4S8LK33_DENBC</name>
<reference evidence="2 3" key="1">
    <citation type="journal article" date="2019" name="Nat. Ecol. Evol.">
        <title>Megaphylogeny resolves global patterns of mushroom evolution.</title>
        <authorList>
            <person name="Varga T."/>
            <person name="Krizsan K."/>
            <person name="Foldi C."/>
            <person name="Dima B."/>
            <person name="Sanchez-Garcia M."/>
            <person name="Sanchez-Ramirez S."/>
            <person name="Szollosi G.J."/>
            <person name="Szarkandi J.G."/>
            <person name="Papp V."/>
            <person name="Albert L."/>
            <person name="Andreopoulos W."/>
            <person name="Angelini C."/>
            <person name="Antonin V."/>
            <person name="Barry K.W."/>
            <person name="Bougher N.L."/>
            <person name="Buchanan P."/>
            <person name="Buyck B."/>
            <person name="Bense V."/>
            <person name="Catcheside P."/>
            <person name="Chovatia M."/>
            <person name="Cooper J."/>
            <person name="Damon W."/>
            <person name="Desjardin D."/>
            <person name="Finy P."/>
            <person name="Geml J."/>
            <person name="Haridas S."/>
            <person name="Hughes K."/>
            <person name="Justo A."/>
            <person name="Karasinski D."/>
            <person name="Kautmanova I."/>
            <person name="Kiss B."/>
            <person name="Kocsube S."/>
            <person name="Kotiranta H."/>
            <person name="LaButti K.M."/>
            <person name="Lechner B.E."/>
            <person name="Liimatainen K."/>
            <person name="Lipzen A."/>
            <person name="Lukacs Z."/>
            <person name="Mihaltcheva S."/>
            <person name="Morgado L.N."/>
            <person name="Niskanen T."/>
            <person name="Noordeloos M.E."/>
            <person name="Ohm R.A."/>
            <person name="Ortiz-Santana B."/>
            <person name="Ovrebo C."/>
            <person name="Racz N."/>
            <person name="Riley R."/>
            <person name="Savchenko A."/>
            <person name="Shiryaev A."/>
            <person name="Soop K."/>
            <person name="Spirin V."/>
            <person name="Szebenyi C."/>
            <person name="Tomsovsky M."/>
            <person name="Tulloss R.E."/>
            <person name="Uehling J."/>
            <person name="Grigoriev I.V."/>
            <person name="Vagvolgyi C."/>
            <person name="Papp T."/>
            <person name="Martin F.M."/>
            <person name="Miettinen O."/>
            <person name="Hibbett D.S."/>
            <person name="Nagy L.G."/>
        </authorList>
    </citation>
    <scope>NUCLEOTIDE SEQUENCE [LARGE SCALE GENOMIC DNA]</scope>
    <source>
        <strain evidence="2 3">CBS 962.96</strain>
    </source>
</reference>
<dbReference type="Proteomes" id="UP000297245">
    <property type="component" value="Unassembled WGS sequence"/>
</dbReference>
<accession>A0A4S8LK33</accession>
<keyword evidence="3" id="KW-1185">Reference proteome</keyword>
<proteinExistence type="predicted"/>
<evidence type="ECO:0000313" key="2">
    <source>
        <dbReference type="EMBL" id="THU89537.1"/>
    </source>
</evidence>
<evidence type="ECO:0000259" key="1">
    <source>
        <dbReference type="Pfam" id="PF13649"/>
    </source>
</evidence>
<feature type="domain" description="Methyltransferase" evidence="1">
    <location>
        <begin position="81"/>
        <end position="170"/>
    </location>
</feature>
<sequence length="323" mass="36586">MSLDHSHSDHVFYVGEDDSEFFRSLHGRRFNNLNHTYCLPADQDEVKRSELHQRMMQFVFSGRNYIGPVKEALQFGQHRRILDLGTGAGLWAISMADEFPRAEVIGIDLAPLQPRNVPPNCTFELCDINQIPIPYPDNYFDLIHARSMHTGITDYPKMIREIARLLRPGGLVLLIEPSLHPFSEGAEFPTPSSLSPSSSNSHWSSFWETYRNCLNRQGIDVSVPEKLADFLLASGKFEAIVQRDGNIPVGFWPQDPILLTVGQLQWMDFDLFLPAVRPLFLSLGLGERHVDNLIANAHEDLYHPPVDGLGCRIYIVHASKEIA</sequence>
<keyword evidence="2" id="KW-0489">Methyltransferase</keyword>
<organism evidence="2 3">
    <name type="scientific">Dendrothele bispora (strain CBS 962.96)</name>
    <dbReference type="NCBI Taxonomy" id="1314807"/>
    <lineage>
        <taxon>Eukaryota</taxon>
        <taxon>Fungi</taxon>
        <taxon>Dikarya</taxon>
        <taxon>Basidiomycota</taxon>
        <taxon>Agaricomycotina</taxon>
        <taxon>Agaricomycetes</taxon>
        <taxon>Agaricomycetidae</taxon>
        <taxon>Agaricales</taxon>
        <taxon>Agaricales incertae sedis</taxon>
        <taxon>Dendrothele</taxon>
    </lineage>
</organism>
<dbReference type="SUPFAM" id="SSF53335">
    <property type="entry name" value="S-adenosyl-L-methionine-dependent methyltransferases"/>
    <property type="match status" value="1"/>
</dbReference>
<dbReference type="PANTHER" id="PTHR43591:SF24">
    <property type="entry name" value="2-METHOXY-6-POLYPRENYL-1,4-BENZOQUINOL METHYLASE, MITOCHONDRIAL"/>
    <property type="match status" value="1"/>
</dbReference>
<dbReference type="CDD" id="cd02440">
    <property type="entry name" value="AdoMet_MTases"/>
    <property type="match status" value="1"/>
</dbReference>
<dbReference type="Gene3D" id="3.40.50.150">
    <property type="entry name" value="Vaccinia Virus protein VP39"/>
    <property type="match status" value="1"/>
</dbReference>
<keyword evidence="2" id="KW-0808">Transferase</keyword>
<dbReference type="Pfam" id="PF13649">
    <property type="entry name" value="Methyltransf_25"/>
    <property type="match status" value="1"/>
</dbReference>
<dbReference type="EMBL" id="ML179364">
    <property type="protein sequence ID" value="THU89537.1"/>
    <property type="molecule type" value="Genomic_DNA"/>
</dbReference>
<dbReference type="InterPro" id="IPR041698">
    <property type="entry name" value="Methyltransf_25"/>
</dbReference>
<dbReference type="AlphaFoldDB" id="A0A4S8LK33"/>